<evidence type="ECO:0000313" key="3">
    <source>
        <dbReference type="Proteomes" id="UP001652700"/>
    </source>
</evidence>
<dbReference type="PANTHER" id="PTHR10773">
    <property type="entry name" value="DNA-DIRECTED RNA POLYMERASES I, II, AND III SUBUNIT RPABC2"/>
    <property type="match status" value="1"/>
</dbReference>
<dbReference type="RefSeq" id="XP_050505675.1">
    <property type="nucleotide sequence ID" value="XM_050649718.1"/>
</dbReference>
<organism evidence="2 3">
    <name type="scientific">Diabrotica virgifera virgifera</name>
    <name type="common">western corn rootworm</name>
    <dbReference type="NCBI Taxonomy" id="50390"/>
    <lineage>
        <taxon>Eukaryota</taxon>
        <taxon>Metazoa</taxon>
        <taxon>Ecdysozoa</taxon>
        <taxon>Arthropoda</taxon>
        <taxon>Hexapoda</taxon>
        <taxon>Insecta</taxon>
        <taxon>Pterygota</taxon>
        <taxon>Neoptera</taxon>
        <taxon>Endopterygota</taxon>
        <taxon>Coleoptera</taxon>
        <taxon>Polyphaga</taxon>
        <taxon>Cucujiformia</taxon>
        <taxon>Chrysomeloidea</taxon>
        <taxon>Chrysomelidae</taxon>
        <taxon>Galerucinae</taxon>
        <taxon>Diabroticina</taxon>
        <taxon>Diabroticites</taxon>
        <taxon>Diabrotica</taxon>
    </lineage>
</organism>
<keyword evidence="3" id="KW-1185">Reference proteome</keyword>
<dbReference type="Proteomes" id="UP001652700">
    <property type="component" value="Unplaced"/>
</dbReference>
<reference evidence="2" key="1">
    <citation type="submission" date="2025-05" db="UniProtKB">
        <authorList>
            <consortium name="EnsemblMetazoa"/>
        </authorList>
    </citation>
    <scope>IDENTIFICATION</scope>
</reference>
<sequence length="767" mass="89429">MNPQSRAMKMLLLAKQNIQEKPNRQSDAESDVTRDLLTFCDTFDQDKDLSTLLTDSTNLASSSASNHHLLADDNLITDDDLLTLAEEKVANLNFISSNFPEDEINIEPEDRQNFVPQSIHGEEVPTSILEEEVIEASSSRSDKSYEPSENETSSSENENEVVEELQNNTPMQTPSRTRRKRRHVDQKEWKKNKNKILRQEGKEYFGKQKQEEKWNYDIKKKAKAIGPRCKCSGKSVMNNGKSVMKCNEITEDQRTEIFTRFWNLLWNEKQLFLRTLVEKKSTSRARDRKKENESRREFSYIYFLQTTSKIRVCKTMFCNTLSVAPRTVAHWLIEKNKSQHTANDLVDDDLNDTRDNNSSQIVIPRKAKIDKQKENLCNFFTVLPKLESHYCRKSTKKLYLERSWQTKMELYRFYKNDWCTKNNSQPLSIAAFNNSFDDFNLALFSPKKDECDTCVGYKTGNIDEATYQEHQKKKEEARKEKEVDKTKEDVKVFSMDLQSVLLSPKSNVSALYYKTKLIVHNFTIMDIKSLDGYCFLWHEGHAGLTANTFATIIYKFLETNIIPQKNSISKVILYSDGCTGQNRNAILANALFNFAQKHGITIEQKFLEKGHTQMECDSMHSTIERKLKNRVINVPADYVNICQTARINPKPYVVEYLDHTYFKNFQEVQYISSIRPGRSSGDPTVTNIRALQYNGHGILFKIRHTEEWMPLPYRITKKDKKIWNLEELPLMYPTPIPIKSEKFQHLMDLKSSIPKDFHFFYDNLPHL</sequence>
<evidence type="ECO:0000256" key="1">
    <source>
        <dbReference type="SAM" id="MobiDB-lite"/>
    </source>
</evidence>
<protein>
    <submittedName>
        <fullName evidence="2">Uncharacterized protein</fullName>
    </submittedName>
</protein>
<proteinExistence type="predicted"/>
<name>A0ABM5K659_DIAVI</name>
<dbReference type="EnsemblMetazoa" id="XM_050649718.1">
    <property type="protein sequence ID" value="XP_050505675.1"/>
    <property type="gene ID" value="LOC126883948"/>
</dbReference>
<accession>A0ABM5K659</accession>
<dbReference type="GeneID" id="126883948"/>
<evidence type="ECO:0000313" key="2">
    <source>
        <dbReference type="EnsemblMetazoa" id="XP_050505675.1"/>
    </source>
</evidence>
<dbReference type="PANTHER" id="PTHR10773:SF19">
    <property type="match status" value="1"/>
</dbReference>
<feature type="region of interest" description="Disordered" evidence="1">
    <location>
        <begin position="118"/>
        <end position="191"/>
    </location>
</feature>